<keyword evidence="2" id="KW-1185">Reference proteome</keyword>
<gene>
    <name evidence="1" type="ORF">Pmani_026286</name>
</gene>
<name>A0AAE1P4T7_9EUCA</name>
<organism evidence="1 2">
    <name type="scientific">Petrolisthes manimaculis</name>
    <dbReference type="NCBI Taxonomy" id="1843537"/>
    <lineage>
        <taxon>Eukaryota</taxon>
        <taxon>Metazoa</taxon>
        <taxon>Ecdysozoa</taxon>
        <taxon>Arthropoda</taxon>
        <taxon>Crustacea</taxon>
        <taxon>Multicrustacea</taxon>
        <taxon>Malacostraca</taxon>
        <taxon>Eumalacostraca</taxon>
        <taxon>Eucarida</taxon>
        <taxon>Decapoda</taxon>
        <taxon>Pleocyemata</taxon>
        <taxon>Anomura</taxon>
        <taxon>Galatheoidea</taxon>
        <taxon>Porcellanidae</taxon>
        <taxon>Petrolisthes</taxon>
    </lineage>
</organism>
<accession>A0AAE1P4T7</accession>
<dbReference type="AlphaFoldDB" id="A0AAE1P4T7"/>
<dbReference type="Proteomes" id="UP001292094">
    <property type="component" value="Unassembled WGS sequence"/>
</dbReference>
<reference evidence="1" key="1">
    <citation type="submission" date="2023-11" db="EMBL/GenBank/DDBJ databases">
        <title>Genome assemblies of two species of porcelain crab, Petrolisthes cinctipes and Petrolisthes manimaculis (Anomura: Porcellanidae).</title>
        <authorList>
            <person name="Angst P."/>
        </authorList>
    </citation>
    <scope>NUCLEOTIDE SEQUENCE</scope>
    <source>
        <strain evidence="1">PB745_02</strain>
        <tissue evidence="1">Gill</tissue>
    </source>
</reference>
<dbReference type="EMBL" id="JAWZYT010002861">
    <property type="protein sequence ID" value="KAK4301508.1"/>
    <property type="molecule type" value="Genomic_DNA"/>
</dbReference>
<protein>
    <submittedName>
        <fullName evidence="1">Uncharacterized protein</fullName>
    </submittedName>
</protein>
<sequence length="85" mass="9761">MCLLMRIYLACDLEEIFVEPHDDELQVSPNNIQVIAEVHVETASSTRKYSKISLDKRAQKHPRDSTEPQDLTINLFTRENIGFSA</sequence>
<proteinExistence type="predicted"/>
<comment type="caution">
    <text evidence="1">The sequence shown here is derived from an EMBL/GenBank/DDBJ whole genome shotgun (WGS) entry which is preliminary data.</text>
</comment>
<evidence type="ECO:0000313" key="2">
    <source>
        <dbReference type="Proteomes" id="UP001292094"/>
    </source>
</evidence>
<evidence type="ECO:0000313" key="1">
    <source>
        <dbReference type="EMBL" id="KAK4301508.1"/>
    </source>
</evidence>